<evidence type="ECO:0000256" key="2">
    <source>
        <dbReference type="PROSITE-ProRule" id="PRU00176"/>
    </source>
</evidence>
<keyword evidence="1 2" id="KW-0694">RNA-binding</keyword>
<feature type="domain" description="RRM" evidence="4">
    <location>
        <begin position="182"/>
        <end position="258"/>
    </location>
</feature>
<dbReference type="InterPro" id="IPR035979">
    <property type="entry name" value="RBD_domain_sf"/>
</dbReference>
<reference evidence="5 6" key="2">
    <citation type="submission" date="2018-11" db="EMBL/GenBank/DDBJ databases">
        <authorList>
            <consortium name="Pathogen Informatics"/>
        </authorList>
    </citation>
    <scope>NUCLEOTIDE SEQUENCE [LARGE SCALE GENOMIC DNA]</scope>
</reference>
<feature type="compositionally biased region" description="Basic and acidic residues" evidence="3">
    <location>
        <begin position="545"/>
        <end position="562"/>
    </location>
</feature>
<dbReference type="Gene3D" id="3.30.70.330">
    <property type="match status" value="3"/>
</dbReference>
<name>A0A183IZ16_9BILA</name>
<dbReference type="Pfam" id="PF00076">
    <property type="entry name" value="RRM_1"/>
    <property type="match status" value="3"/>
</dbReference>
<feature type="compositionally biased region" description="Low complexity" evidence="3">
    <location>
        <begin position="567"/>
        <end position="581"/>
    </location>
</feature>
<evidence type="ECO:0000256" key="1">
    <source>
        <dbReference type="ARBA" id="ARBA00022884"/>
    </source>
</evidence>
<accession>A0A183IZ16</accession>
<dbReference type="SMART" id="SM00360">
    <property type="entry name" value="RRM"/>
    <property type="match status" value="3"/>
</dbReference>
<dbReference type="AlphaFoldDB" id="A0A183IZ16"/>
<evidence type="ECO:0000313" key="7">
    <source>
        <dbReference type="WBParaSite" id="SBAD_0000918401-mRNA-1"/>
    </source>
</evidence>
<dbReference type="InterPro" id="IPR000504">
    <property type="entry name" value="RRM_dom"/>
</dbReference>
<reference evidence="7" key="1">
    <citation type="submission" date="2016-06" db="UniProtKB">
        <authorList>
            <consortium name="WormBaseParasite"/>
        </authorList>
    </citation>
    <scope>IDENTIFICATION</scope>
</reference>
<evidence type="ECO:0000259" key="4">
    <source>
        <dbReference type="PROSITE" id="PS50102"/>
    </source>
</evidence>
<feature type="domain" description="RRM" evidence="4">
    <location>
        <begin position="79"/>
        <end position="157"/>
    </location>
</feature>
<dbReference type="SUPFAM" id="SSF54928">
    <property type="entry name" value="RNA-binding domain, RBD"/>
    <property type="match status" value="2"/>
</dbReference>
<gene>
    <name evidence="5" type="ORF">SBAD_LOCUS8864</name>
</gene>
<organism evidence="7">
    <name type="scientific">Soboliphyme baturini</name>
    <dbReference type="NCBI Taxonomy" id="241478"/>
    <lineage>
        <taxon>Eukaryota</taxon>
        <taxon>Metazoa</taxon>
        <taxon>Ecdysozoa</taxon>
        <taxon>Nematoda</taxon>
        <taxon>Enoplea</taxon>
        <taxon>Dorylaimia</taxon>
        <taxon>Dioctophymatida</taxon>
        <taxon>Dioctophymatoidea</taxon>
        <taxon>Soboliphymatidae</taxon>
        <taxon>Soboliphyme</taxon>
    </lineage>
</organism>
<dbReference type="Proteomes" id="UP000270296">
    <property type="component" value="Unassembled WGS sequence"/>
</dbReference>
<dbReference type="WBParaSite" id="SBAD_0000918401-mRNA-1">
    <property type="protein sequence ID" value="SBAD_0000918401-mRNA-1"/>
    <property type="gene ID" value="SBAD_0000918401"/>
</dbReference>
<dbReference type="InterPro" id="IPR012677">
    <property type="entry name" value="Nucleotide-bd_a/b_plait_sf"/>
</dbReference>
<dbReference type="PANTHER" id="PTHR23189">
    <property type="entry name" value="RNA RECOGNITION MOTIF-CONTAINING"/>
    <property type="match status" value="1"/>
</dbReference>
<feature type="region of interest" description="Disordered" evidence="3">
    <location>
        <begin position="545"/>
        <end position="585"/>
    </location>
</feature>
<dbReference type="GO" id="GO:0003723">
    <property type="term" value="F:RNA binding"/>
    <property type="evidence" value="ECO:0007669"/>
    <property type="project" value="UniProtKB-UniRule"/>
</dbReference>
<sequence length="819" mass="90080">MLCIRLRDALFLSHGSREARGNFAASTSTRYSSESRPFCRSYVAANDERDSSSHGSSLKELCPVSSSTTGTYSAQCKPTAIVVRNLPLRSSDSSIKDGLFFTYKKFGKVVSVKVIGEGAERYALVTFRRSSDAQKATETSNNDMFFGSKIAVELASAGLDGDDNERRPLEKDIDQYHSKSSRTLYVGNLENRITPEELREVFERFGCVLDVDIKNRETPAPFAFIQYCDITSVVKAIHAMEQDGYIGNNKIKVVPAASTVGFGKPLPSTMIWINELPGYITDDHLSRKMGYYGKVVSVEIDRVRHQALLNYDCVESAQKAVTDMKTRTIDRKKVQVDFCSRELHDLFNERLYASDSTRGKETFRSYDEAVSPGLRPSCSSSRASKPYHEVSYAAHDNFYEHAGTKNHVSKKKAFASRRSPRLACSERNHYEHYRDEDVVEDYESYDDDDRCVAAVPQETVQKLHAHSKPAVSISPEPVAATERSDVSIVEGLTSETQDHSEGDEQKNCQPSKVEHTLVTCDTVAGSADPPPLPTVATMETGEIRDSLSDISSDNDKAERVSSDNKFSPSSLSSVPGELSSGRTSAGNEQIMRQVKAASTSLQTHKPKLIPLELLPNCESLMDPRLLIPYSGNLFDNFPLPLFAKRSSHSKSSFHVSSITNPLASRMFHSDTASADASGCVRHFAGDSVASAQRSCSLAIPDLSSSGSSSAALPDAPLSCDALASPSTSSSFPFRDLTSDLSAFSDDHPATVPHRLSLEERIKALDAKFHALDRMIQGAKERPQHRLSSSIDYSKYKVVRKSCATQPLVNNGNLHSEGKI</sequence>
<feature type="domain" description="RRM" evidence="4">
    <location>
        <begin position="269"/>
        <end position="341"/>
    </location>
</feature>
<feature type="region of interest" description="Disordered" evidence="3">
    <location>
        <begin position="463"/>
        <end position="484"/>
    </location>
</feature>
<evidence type="ECO:0000313" key="6">
    <source>
        <dbReference type="Proteomes" id="UP000270296"/>
    </source>
</evidence>
<keyword evidence="6" id="KW-1185">Reference proteome</keyword>
<protein>
    <submittedName>
        <fullName evidence="7">RRM domain-containing protein</fullName>
    </submittedName>
</protein>
<dbReference type="OrthoDB" id="6407164at2759"/>
<dbReference type="PROSITE" id="PS50102">
    <property type="entry name" value="RRM"/>
    <property type="match status" value="3"/>
</dbReference>
<evidence type="ECO:0000256" key="3">
    <source>
        <dbReference type="SAM" id="MobiDB-lite"/>
    </source>
</evidence>
<proteinExistence type="predicted"/>
<evidence type="ECO:0000313" key="5">
    <source>
        <dbReference type="EMBL" id="VDP19755.1"/>
    </source>
</evidence>
<dbReference type="EMBL" id="UZAM01012050">
    <property type="protein sequence ID" value="VDP19755.1"/>
    <property type="molecule type" value="Genomic_DNA"/>
</dbReference>